<dbReference type="AlphaFoldDB" id="A0A0A2MKV1"/>
<protein>
    <recommendedName>
        <fullName evidence="3">C-type lectin domain-containing protein</fullName>
    </recommendedName>
</protein>
<name>A0A0A2MKV1_9FLAO</name>
<dbReference type="InterPro" id="IPR016187">
    <property type="entry name" value="CTDL_fold"/>
</dbReference>
<dbReference type="Pfam" id="PF18962">
    <property type="entry name" value="Por_Secre_tail"/>
    <property type="match status" value="1"/>
</dbReference>
<dbReference type="OrthoDB" id="7012117at2"/>
<comment type="caution">
    <text evidence="4">The sequence shown here is derived from an EMBL/GenBank/DDBJ whole genome shotgun (WGS) entry which is preliminary data.</text>
</comment>
<dbReference type="InterPro" id="IPR050111">
    <property type="entry name" value="C-type_lectin/snaclec_domain"/>
</dbReference>
<evidence type="ECO:0000313" key="4">
    <source>
        <dbReference type="EMBL" id="KGO92949.1"/>
    </source>
</evidence>
<evidence type="ECO:0000259" key="3">
    <source>
        <dbReference type="PROSITE" id="PS50041"/>
    </source>
</evidence>
<organism evidence="4 5">
    <name type="scientific">Flavobacterium subsaxonicum WB 4.1-42 = DSM 21790</name>
    <dbReference type="NCBI Taxonomy" id="1121898"/>
    <lineage>
        <taxon>Bacteria</taxon>
        <taxon>Pseudomonadati</taxon>
        <taxon>Bacteroidota</taxon>
        <taxon>Flavobacteriia</taxon>
        <taxon>Flavobacteriales</taxon>
        <taxon>Flavobacteriaceae</taxon>
        <taxon>Flavobacterium</taxon>
    </lineage>
</organism>
<dbReference type="InterPro" id="IPR026444">
    <property type="entry name" value="Secre_tail"/>
</dbReference>
<feature type="chain" id="PRO_5002003375" description="C-type lectin domain-containing protein" evidence="2">
    <location>
        <begin position="24"/>
        <end position="278"/>
    </location>
</feature>
<dbReference type="SMART" id="SM00034">
    <property type="entry name" value="CLECT"/>
    <property type="match status" value="1"/>
</dbReference>
<evidence type="ECO:0000313" key="5">
    <source>
        <dbReference type="Proteomes" id="UP000030111"/>
    </source>
</evidence>
<dbReference type="NCBIfam" id="TIGR04183">
    <property type="entry name" value="Por_Secre_tail"/>
    <property type="match status" value="1"/>
</dbReference>
<feature type="domain" description="C-type lectin" evidence="3">
    <location>
        <begin position="34"/>
        <end position="187"/>
    </location>
</feature>
<dbReference type="PANTHER" id="PTHR22803">
    <property type="entry name" value="MANNOSE, PHOSPHOLIPASE, LECTIN RECEPTOR RELATED"/>
    <property type="match status" value="1"/>
</dbReference>
<evidence type="ECO:0000256" key="2">
    <source>
        <dbReference type="SAM" id="SignalP"/>
    </source>
</evidence>
<reference evidence="4 5" key="1">
    <citation type="submission" date="2013-09" db="EMBL/GenBank/DDBJ databases">
        <authorList>
            <person name="Zeng Z."/>
            <person name="Chen C."/>
        </authorList>
    </citation>
    <scope>NUCLEOTIDE SEQUENCE [LARGE SCALE GENOMIC DNA]</scope>
    <source>
        <strain evidence="4 5">WB 4.1-42</strain>
    </source>
</reference>
<keyword evidence="1 2" id="KW-0732">Signal</keyword>
<dbReference type="RefSeq" id="WP_026993019.1">
    <property type="nucleotide sequence ID" value="NZ_JRLY01000007.1"/>
</dbReference>
<keyword evidence="5" id="KW-1185">Reference proteome</keyword>
<dbReference type="Proteomes" id="UP000030111">
    <property type="component" value="Unassembled WGS sequence"/>
</dbReference>
<dbReference type="Pfam" id="PF00059">
    <property type="entry name" value="Lectin_C"/>
    <property type="match status" value="1"/>
</dbReference>
<dbReference type="InterPro" id="IPR001304">
    <property type="entry name" value="C-type_lectin-like"/>
</dbReference>
<dbReference type="eggNOG" id="COG2931">
    <property type="taxonomic scope" value="Bacteria"/>
</dbReference>
<dbReference type="InterPro" id="IPR016186">
    <property type="entry name" value="C-type_lectin-like/link_sf"/>
</dbReference>
<sequence length="278" mass="29986">MKKKTPLLLLFIMAPLFTGFAQCANPNNVLTFTHNGKSYEIIKEAKTWADAAACAVARGGYLAEIGTAYEQNAINIQLQLANLTMAATVAPDGGGASYVWIGGNDMASEGAWVWNGNNDAVANQFWQGTASGQAVDGRYTNWGNEPDNWGPNGGQDGLGLALTNWPLGTKGKWNDVNLSNQLFFVVEHNGILSTKDQELTTATMVYPNPAEDMVYIQGNTSALSTITFINTIGQAIKVFSHSQITNNSVNITTLLPGVYFMQMDFEGGESSTKKIIKK</sequence>
<dbReference type="Gene3D" id="3.10.100.10">
    <property type="entry name" value="Mannose-Binding Protein A, subunit A"/>
    <property type="match status" value="1"/>
</dbReference>
<dbReference type="EMBL" id="JRLY01000007">
    <property type="protein sequence ID" value="KGO92949.1"/>
    <property type="molecule type" value="Genomic_DNA"/>
</dbReference>
<dbReference type="PROSITE" id="PS50041">
    <property type="entry name" value="C_TYPE_LECTIN_2"/>
    <property type="match status" value="1"/>
</dbReference>
<dbReference type="STRING" id="1121898.GCA_000422725_02691"/>
<dbReference type="SUPFAM" id="SSF56436">
    <property type="entry name" value="C-type lectin-like"/>
    <property type="match status" value="1"/>
</dbReference>
<accession>A0A0A2MKV1</accession>
<proteinExistence type="predicted"/>
<evidence type="ECO:0000256" key="1">
    <source>
        <dbReference type="ARBA" id="ARBA00022729"/>
    </source>
</evidence>
<gene>
    <name evidence="4" type="ORF">Q766_09985</name>
</gene>
<feature type="signal peptide" evidence="2">
    <location>
        <begin position="1"/>
        <end position="23"/>
    </location>
</feature>